<evidence type="ECO:0000256" key="8">
    <source>
        <dbReference type="ARBA" id="ARBA00023004"/>
    </source>
</evidence>
<keyword evidence="9" id="KW-0443">Lipid metabolism</keyword>
<evidence type="ECO:0000256" key="3">
    <source>
        <dbReference type="ARBA" id="ARBA00022516"/>
    </source>
</evidence>
<name>A0A7W7ZIP1_9BACT</name>
<keyword evidence="5" id="KW-0276">Fatty acid metabolism</keyword>
<comment type="caution">
    <text evidence="14">The sequence shown here is derived from an EMBL/GenBank/DDBJ whole genome shotgun (WGS) entry which is preliminary data.</text>
</comment>
<keyword evidence="4 12" id="KW-0812">Transmembrane</keyword>
<evidence type="ECO:0000256" key="2">
    <source>
        <dbReference type="ARBA" id="ARBA00008749"/>
    </source>
</evidence>
<dbReference type="AlphaFoldDB" id="A0A7W7ZIP1"/>
<dbReference type="PANTHER" id="PTHR11351:SF31">
    <property type="entry name" value="DESATURASE 1, ISOFORM A-RELATED"/>
    <property type="match status" value="1"/>
</dbReference>
<keyword evidence="6 12" id="KW-1133">Transmembrane helix</keyword>
<comment type="similarity">
    <text evidence="2">Belongs to the fatty acid desaturase type 2 family.</text>
</comment>
<dbReference type="GO" id="GO:0006633">
    <property type="term" value="P:fatty acid biosynthetic process"/>
    <property type="evidence" value="ECO:0007669"/>
    <property type="project" value="UniProtKB-KW"/>
</dbReference>
<dbReference type="GO" id="GO:0004768">
    <property type="term" value="F:stearoyl-CoA 9-desaturase activity"/>
    <property type="evidence" value="ECO:0007669"/>
    <property type="project" value="UniProtKB-EC"/>
</dbReference>
<dbReference type="Proteomes" id="UP000540989">
    <property type="component" value="Unassembled WGS sequence"/>
</dbReference>
<evidence type="ECO:0000259" key="13">
    <source>
        <dbReference type="Pfam" id="PF00487"/>
    </source>
</evidence>
<evidence type="ECO:0000256" key="11">
    <source>
        <dbReference type="ARBA" id="ARBA00023160"/>
    </source>
</evidence>
<evidence type="ECO:0000256" key="1">
    <source>
        <dbReference type="ARBA" id="ARBA00004141"/>
    </source>
</evidence>
<evidence type="ECO:0000313" key="15">
    <source>
        <dbReference type="Proteomes" id="UP000540989"/>
    </source>
</evidence>
<keyword evidence="7 14" id="KW-0560">Oxidoreductase</keyword>
<keyword evidence="10 12" id="KW-0472">Membrane</keyword>
<dbReference type="CDD" id="cd03505">
    <property type="entry name" value="Delta9-FADS-like"/>
    <property type="match status" value="1"/>
</dbReference>
<dbReference type="EMBL" id="JACHIP010000015">
    <property type="protein sequence ID" value="MBB5060537.1"/>
    <property type="molecule type" value="Genomic_DNA"/>
</dbReference>
<dbReference type="Pfam" id="PF00487">
    <property type="entry name" value="FA_desaturase"/>
    <property type="match status" value="1"/>
</dbReference>
<sequence>MFPGRLSSMPSPTNVILSSSASVVTLQNEEERVSCEDPQTSSVYALPLQMALARQKQSASINWLILGFMVLFHAGALAALFLFSWSALIVSVILYVLAINVGIGMGYHRLLTHRGYEVPRWLKRLMAVCATLSLEGGPLVWVATHRIHHQHTDKPGDPHSPHEGGWWSHAGWVIHGSGAHAEPVLLKKYVPDLMKDPFLLWLDRYHWLPLVVLACALLAVGGWPWVMWGIFLRVTIGLHATWLVNSATHMWGSRRFATKDESRNNWWVAILTGGEGWHNNHHAHPASARHGMTWYELDVNYFGIWLLGKMGLAKHINAVSAAKLSGGA</sequence>
<dbReference type="PANTHER" id="PTHR11351">
    <property type="entry name" value="ACYL-COA DESATURASE"/>
    <property type="match status" value="1"/>
</dbReference>
<organism evidence="14 15">
    <name type="scientific">Granulicella aggregans</name>
    <dbReference type="NCBI Taxonomy" id="474949"/>
    <lineage>
        <taxon>Bacteria</taxon>
        <taxon>Pseudomonadati</taxon>
        <taxon>Acidobacteriota</taxon>
        <taxon>Terriglobia</taxon>
        <taxon>Terriglobales</taxon>
        <taxon>Acidobacteriaceae</taxon>
        <taxon>Granulicella</taxon>
    </lineage>
</organism>
<comment type="subcellular location">
    <subcellularLocation>
        <location evidence="1">Membrane</location>
        <topology evidence="1">Multi-pass membrane protein</topology>
    </subcellularLocation>
</comment>
<dbReference type="RefSeq" id="WP_432432284.1">
    <property type="nucleotide sequence ID" value="NZ_JACHIP010000015.1"/>
</dbReference>
<protein>
    <submittedName>
        <fullName evidence="14">Stearoyl-CoA desaturase (Delta-9 desaturase)</fullName>
        <ecNumber evidence="14">1.14.19.1</ecNumber>
    </submittedName>
</protein>
<dbReference type="InterPro" id="IPR015876">
    <property type="entry name" value="Acyl-CoA_DS"/>
</dbReference>
<dbReference type="PRINTS" id="PR00075">
    <property type="entry name" value="FACDDSATRASE"/>
</dbReference>
<keyword evidence="15" id="KW-1185">Reference proteome</keyword>
<reference evidence="14 15" key="1">
    <citation type="submission" date="2020-08" db="EMBL/GenBank/DDBJ databases">
        <title>Genomic Encyclopedia of Type Strains, Phase IV (KMG-V): Genome sequencing to study the core and pangenomes of soil and plant-associated prokaryotes.</title>
        <authorList>
            <person name="Whitman W."/>
        </authorList>
    </citation>
    <scope>NUCLEOTIDE SEQUENCE [LARGE SCALE GENOMIC DNA]</scope>
    <source>
        <strain evidence="14 15">M8UP14</strain>
    </source>
</reference>
<evidence type="ECO:0000256" key="12">
    <source>
        <dbReference type="SAM" id="Phobius"/>
    </source>
</evidence>
<evidence type="ECO:0000256" key="9">
    <source>
        <dbReference type="ARBA" id="ARBA00023098"/>
    </source>
</evidence>
<keyword evidence="8" id="KW-0408">Iron</keyword>
<dbReference type="GO" id="GO:0016020">
    <property type="term" value="C:membrane"/>
    <property type="evidence" value="ECO:0007669"/>
    <property type="project" value="UniProtKB-SubCell"/>
</dbReference>
<dbReference type="InterPro" id="IPR005804">
    <property type="entry name" value="FA_desaturase_dom"/>
</dbReference>
<feature type="domain" description="Fatty acid desaturase" evidence="13">
    <location>
        <begin position="84"/>
        <end position="298"/>
    </location>
</feature>
<evidence type="ECO:0000256" key="5">
    <source>
        <dbReference type="ARBA" id="ARBA00022832"/>
    </source>
</evidence>
<gene>
    <name evidence="14" type="ORF">HDF16_005273</name>
</gene>
<evidence type="ECO:0000256" key="7">
    <source>
        <dbReference type="ARBA" id="ARBA00023002"/>
    </source>
</evidence>
<evidence type="ECO:0000313" key="14">
    <source>
        <dbReference type="EMBL" id="MBB5060537.1"/>
    </source>
</evidence>
<proteinExistence type="inferred from homology"/>
<keyword evidence="3" id="KW-0444">Lipid biosynthesis</keyword>
<keyword evidence="11" id="KW-0275">Fatty acid biosynthesis</keyword>
<evidence type="ECO:0000256" key="6">
    <source>
        <dbReference type="ARBA" id="ARBA00022989"/>
    </source>
</evidence>
<evidence type="ECO:0000256" key="4">
    <source>
        <dbReference type="ARBA" id="ARBA00022692"/>
    </source>
</evidence>
<feature type="transmembrane region" description="Helical" evidence="12">
    <location>
        <begin position="63"/>
        <end position="82"/>
    </location>
</feature>
<feature type="transmembrane region" description="Helical" evidence="12">
    <location>
        <begin position="88"/>
        <end position="107"/>
    </location>
</feature>
<accession>A0A7W7ZIP1</accession>
<dbReference type="EC" id="1.14.19.1" evidence="14"/>
<evidence type="ECO:0000256" key="10">
    <source>
        <dbReference type="ARBA" id="ARBA00023136"/>
    </source>
</evidence>